<dbReference type="EMBL" id="CP002529">
    <property type="protein sequence ID" value="ADY00584.1"/>
    <property type="molecule type" value="Genomic_DNA"/>
</dbReference>
<proteinExistence type="predicted"/>
<dbReference type="AlphaFoldDB" id="F0QTW8"/>
<dbReference type="HOGENOM" id="CLU_083918_3_0_2"/>
<evidence type="ECO:0000313" key="2">
    <source>
        <dbReference type="EMBL" id="ADY00584.1"/>
    </source>
</evidence>
<keyword evidence="1" id="KW-0472">Membrane</keyword>
<sequence>MVYMNMRIGYVITALILAIAIVMVVLLIAPTRHEESYITIGLVKVPTNVPRIIVSSVFSNGSQIPINYTCSGLNYSIPLYISNVPSNAKSLMVIMEDLNAPGSVFIHWVLYDAPPNITELPQGIPAQYYVPGIGYQGINDFGKVGYGGPCPPPGPPHEYVIIVLALNRELLPSSESDFDLVRSVNVGDVVGYGVLIGYYGG</sequence>
<dbReference type="InterPro" id="IPR008914">
    <property type="entry name" value="PEBP"/>
</dbReference>
<dbReference type="eggNOG" id="arCOG04702">
    <property type="taxonomic scope" value="Archaea"/>
</dbReference>
<keyword evidence="3" id="KW-1185">Reference proteome</keyword>
<dbReference type="KEGG" id="vmo:VMUT_0371"/>
<keyword evidence="1" id="KW-1133">Transmembrane helix</keyword>
<evidence type="ECO:0000313" key="3">
    <source>
        <dbReference type="Proteomes" id="UP000007485"/>
    </source>
</evidence>
<dbReference type="Pfam" id="PF01161">
    <property type="entry name" value="PBP"/>
    <property type="match status" value="1"/>
</dbReference>
<dbReference type="InterPro" id="IPR005247">
    <property type="entry name" value="YbhB_YbcL/LppC-like"/>
</dbReference>
<gene>
    <name evidence="2" type="ordered locus">VMUT_0371</name>
</gene>
<reference evidence="2 3" key="1">
    <citation type="journal article" date="2011" name="J. Bacteriol.">
        <title>Complete genome sequence of 'Vulcanisaeta moutnovskia' strain 768-28, a novel member of the hyperthermophilic crenarchaeal genus vulcanisaeta.</title>
        <authorList>
            <person name="Gumerov V.M."/>
            <person name="Mardanov A.V."/>
            <person name="Beletsky A.V."/>
            <person name="Prokofeva M.I."/>
            <person name="Bonch-Osmolovskaya E.A."/>
            <person name="Ravin N.V."/>
            <person name="Skryabin K.G."/>
        </authorList>
    </citation>
    <scope>NUCLEOTIDE SEQUENCE [LARGE SCALE GENOMIC DNA]</scope>
    <source>
        <strain evidence="2 3">768-28</strain>
    </source>
</reference>
<dbReference type="PANTHER" id="PTHR30289">
    <property type="entry name" value="UNCHARACTERIZED PROTEIN YBCL-RELATED"/>
    <property type="match status" value="1"/>
</dbReference>
<feature type="transmembrane region" description="Helical" evidence="1">
    <location>
        <begin position="7"/>
        <end position="29"/>
    </location>
</feature>
<dbReference type="CDD" id="cd00865">
    <property type="entry name" value="PEBP_bact_arch"/>
    <property type="match status" value="1"/>
</dbReference>
<accession>F0QTW8</accession>
<dbReference type="Proteomes" id="UP000007485">
    <property type="component" value="Chromosome"/>
</dbReference>
<dbReference type="SUPFAM" id="SSF49777">
    <property type="entry name" value="PEBP-like"/>
    <property type="match status" value="1"/>
</dbReference>
<dbReference type="PANTHER" id="PTHR30289:SF1">
    <property type="entry name" value="PEBP (PHOSPHATIDYLETHANOLAMINE-BINDING PROTEIN) FAMILY PROTEIN"/>
    <property type="match status" value="1"/>
</dbReference>
<protein>
    <submittedName>
        <fullName evidence="2">PEBP family protein</fullName>
    </submittedName>
</protein>
<dbReference type="InterPro" id="IPR036610">
    <property type="entry name" value="PEBP-like_sf"/>
</dbReference>
<dbReference type="STRING" id="985053.VMUT_0371"/>
<keyword evidence="1" id="KW-0812">Transmembrane</keyword>
<dbReference type="Gene3D" id="3.90.280.10">
    <property type="entry name" value="PEBP-like"/>
    <property type="match status" value="1"/>
</dbReference>
<name>F0QTW8_VULM7</name>
<evidence type="ECO:0000256" key="1">
    <source>
        <dbReference type="SAM" id="Phobius"/>
    </source>
</evidence>
<dbReference type="NCBIfam" id="TIGR00481">
    <property type="entry name" value="YbhB/YbcL family Raf kinase inhibitor-like protein"/>
    <property type="match status" value="1"/>
</dbReference>
<organism evidence="2 3">
    <name type="scientific">Vulcanisaeta moutnovskia (strain 768-28)</name>
    <dbReference type="NCBI Taxonomy" id="985053"/>
    <lineage>
        <taxon>Archaea</taxon>
        <taxon>Thermoproteota</taxon>
        <taxon>Thermoprotei</taxon>
        <taxon>Thermoproteales</taxon>
        <taxon>Thermoproteaceae</taxon>
        <taxon>Vulcanisaeta</taxon>
    </lineage>
</organism>